<dbReference type="Proteomes" id="UP000248188">
    <property type="component" value="Unassembled WGS sequence"/>
</dbReference>
<evidence type="ECO:0000313" key="2">
    <source>
        <dbReference type="EMBL" id="PYC44093.1"/>
    </source>
</evidence>
<organism evidence="2 3">
    <name type="scientific">Pseudomonas protegens</name>
    <dbReference type="NCBI Taxonomy" id="380021"/>
    <lineage>
        <taxon>Bacteria</taxon>
        <taxon>Pseudomonadati</taxon>
        <taxon>Pseudomonadota</taxon>
        <taxon>Gammaproteobacteria</taxon>
        <taxon>Pseudomonadales</taxon>
        <taxon>Pseudomonadaceae</taxon>
        <taxon>Pseudomonas</taxon>
    </lineage>
</organism>
<dbReference type="AlphaFoldDB" id="A0A9Q6NB31"/>
<dbReference type="Gene3D" id="3.20.20.80">
    <property type="entry name" value="Glycosidases"/>
    <property type="match status" value="1"/>
</dbReference>
<dbReference type="RefSeq" id="WP_110597168.1">
    <property type="nucleotide sequence ID" value="NZ_JAINDD010000005.1"/>
</dbReference>
<evidence type="ECO:0000256" key="1">
    <source>
        <dbReference type="SAM" id="SignalP"/>
    </source>
</evidence>
<dbReference type="InterPro" id="IPR017853">
    <property type="entry name" value="GH"/>
</dbReference>
<dbReference type="Pfam" id="PF11340">
    <property type="entry name" value="DUF3142"/>
    <property type="match status" value="1"/>
</dbReference>
<proteinExistence type="predicted"/>
<keyword evidence="1" id="KW-0732">Signal</keyword>
<evidence type="ECO:0000313" key="3">
    <source>
        <dbReference type="Proteomes" id="UP000248188"/>
    </source>
</evidence>
<dbReference type="EMBL" id="QJRN01000001">
    <property type="protein sequence ID" value="PYC44093.1"/>
    <property type="molecule type" value="Genomic_DNA"/>
</dbReference>
<comment type="caution">
    <text evidence="2">The sequence shown here is derived from an EMBL/GenBank/DDBJ whole genome shotgun (WGS) entry which is preliminary data.</text>
</comment>
<dbReference type="SUPFAM" id="SSF51445">
    <property type="entry name" value="(Trans)glycosidases"/>
    <property type="match status" value="1"/>
</dbReference>
<reference evidence="2 3" key="1">
    <citation type="submission" date="2018-06" db="EMBL/GenBank/DDBJ databases">
        <title>Pseudomonas diversity within urban Lake Michigan freshwaters.</title>
        <authorList>
            <person name="Batrich M."/>
            <person name="Hatzopoulos T."/>
            <person name="Putonti C."/>
        </authorList>
    </citation>
    <scope>NUCLEOTIDE SEQUENCE [LARGE SCALE GENOMIC DNA]</scope>
    <source>
        <strain evidence="2 3">MB-090624</strain>
    </source>
</reference>
<accession>A0A9Q6NB31</accession>
<name>A0A9Q6NB31_9PSED</name>
<gene>
    <name evidence="2" type="ORF">DMX08_02955</name>
</gene>
<feature type="chain" id="PRO_5040355883" evidence="1">
    <location>
        <begin position="33"/>
        <end position="249"/>
    </location>
</feature>
<feature type="signal peptide" evidence="1">
    <location>
        <begin position="1"/>
        <end position="32"/>
    </location>
</feature>
<dbReference type="InterPro" id="IPR021488">
    <property type="entry name" value="DUF3142"/>
</dbReference>
<protein>
    <submittedName>
        <fullName evidence="2">DUF3142 domain-containing protein</fullName>
    </submittedName>
</protein>
<sequence length="249" mass="28048">MGPVAALLLVNPKRLAGCLLSLCLYWAAPAGATVDAAQYDAFWLWSGVKTQPVLAQAKTLYILQGQISRSRRHPGRGVELIAQGLPVSQLPQEQVWVVYRAHTLAWPESLYRQLLGQVQRWQATGTPVMGIQIDFDSSTRDLERYASFLRDLRQRLPAHYRLSITGLMDWGSNADPQAISQLKGVVDEVVVQTYQGRRSIPNYASYLPRLDRMGLPYKVGLIQGGDWQEPQALRDSPWFRGYVVFLQNP</sequence>